<evidence type="ECO:0008006" key="6">
    <source>
        <dbReference type="Google" id="ProtNLM"/>
    </source>
</evidence>
<dbReference type="AlphaFoldDB" id="A0A1H6ULY2"/>
<feature type="compositionally biased region" description="Basic and acidic residues" evidence="1">
    <location>
        <begin position="500"/>
        <end position="511"/>
    </location>
</feature>
<feature type="transmembrane region" description="Helical" evidence="2">
    <location>
        <begin position="540"/>
        <end position="559"/>
    </location>
</feature>
<organism evidence="4 5">
    <name type="scientific">Sharpea azabuensis</name>
    <dbReference type="NCBI Taxonomy" id="322505"/>
    <lineage>
        <taxon>Bacteria</taxon>
        <taxon>Bacillati</taxon>
        <taxon>Bacillota</taxon>
        <taxon>Erysipelotrichia</taxon>
        <taxon>Erysipelotrichales</taxon>
        <taxon>Coprobacillaceae</taxon>
        <taxon>Sharpea</taxon>
    </lineage>
</organism>
<dbReference type="Proteomes" id="UP000183028">
    <property type="component" value="Unassembled WGS sequence"/>
</dbReference>
<keyword evidence="5" id="KW-1185">Reference proteome</keyword>
<gene>
    <name evidence="4" type="ORF">SAMN04487834_103423</name>
</gene>
<sequence>MKLKQTLLAGSLSLAMVLSLSTVASASNKVNFEQNTATDNTYGYVDSEVDQFKTYTTYVKGKSLDTKLYKPVSGDTLVVVFHGNGEGGVDGKTNNYTQLAGNRLAVTYTEKEIQEKFKGAYVLSFQAPEDWYHDHTAEAKQVIDQACKEFGIKQKFVSGLSAGGLMSERMLSTYPDFFDGALFSCAAIAKNGTYVEGLGGDYTLDYSSMTDENTLPDDLDKPEDGSKHNQTLKLQRPADFNAYLSNYNTWLDKIAQSKTPLFMVHAQNDNTIASSWTKYAYKYISTQRQQLENNTPTYYQIIDDTNYDTTTSWSQHWSWIKMLNNDVTDSTNTIKTIDFITSLSTSKNTYQEKETSLPLAGKSDQENTFKFNLVAKVKDDGEKVTTAIIDLAGKKLKDTNLDAKMFKVTAYATDATGIASSQRVNYGNLIQYTADKPEEIAVEKAEVDSQGNIVLTLANEGVLNYTAPASRNLPMIMHYAIAPMTLAFVEEENPAPVTPSKEKQQTPDTKKTPAKTQTVKPKAQAKTKTKVVKSGDSTTILPYVGIAVVALVVIILLLTKKKKNQ</sequence>
<evidence type="ECO:0000256" key="3">
    <source>
        <dbReference type="SAM" id="SignalP"/>
    </source>
</evidence>
<dbReference type="Gene3D" id="3.40.50.1820">
    <property type="entry name" value="alpha/beta hydrolase"/>
    <property type="match status" value="1"/>
</dbReference>
<dbReference type="EMBL" id="FNYK01000034">
    <property type="protein sequence ID" value="SEI91714.1"/>
    <property type="molecule type" value="Genomic_DNA"/>
</dbReference>
<proteinExistence type="predicted"/>
<evidence type="ECO:0000313" key="4">
    <source>
        <dbReference type="EMBL" id="SEI91714.1"/>
    </source>
</evidence>
<accession>A0A1H6ULY2</accession>
<evidence type="ECO:0000313" key="5">
    <source>
        <dbReference type="Proteomes" id="UP000183028"/>
    </source>
</evidence>
<keyword evidence="2" id="KW-1133">Transmembrane helix</keyword>
<dbReference type="RefSeq" id="WP_074732275.1">
    <property type="nucleotide sequence ID" value="NZ_FNYK01000034.1"/>
</dbReference>
<dbReference type="OrthoDB" id="9803578at2"/>
<dbReference type="Gene3D" id="2.60.40.2180">
    <property type="match status" value="1"/>
</dbReference>
<dbReference type="eggNOG" id="COG4099">
    <property type="taxonomic scope" value="Bacteria"/>
</dbReference>
<keyword evidence="3" id="KW-0732">Signal</keyword>
<protein>
    <recommendedName>
        <fullName evidence="6">Alpha/beta hydrolase</fullName>
    </recommendedName>
</protein>
<dbReference type="STRING" id="322505.SAMN04487836_10633"/>
<feature type="chain" id="PRO_5010169215" description="Alpha/beta hydrolase" evidence="3">
    <location>
        <begin position="27"/>
        <end position="565"/>
    </location>
</feature>
<feature type="region of interest" description="Disordered" evidence="1">
    <location>
        <begin position="493"/>
        <end position="527"/>
    </location>
</feature>
<evidence type="ECO:0000256" key="2">
    <source>
        <dbReference type="SAM" id="Phobius"/>
    </source>
</evidence>
<dbReference type="InterPro" id="IPR029058">
    <property type="entry name" value="AB_hydrolase_fold"/>
</dbReference>
<dbReference type="SUPFAM" id="SSF53474">
    <property type="entry name" value="alpha/beta-Hydrolases"/>
    <property type="match status" value="1"/>
</dbReference>
<reference evidence="5" key="1">
    <citation type="submission" date="2016-10" db="EMBL/GenBank/DDBJ databases">
        <authorList>
            <person name="Varghese N."/>
        </authorList>
    </citation>
    <scope>NUCLEOTIDE SEQUENCE [LARGE SCALE GENOMIC DNA]</scope>
    <source>
        <strain evidence="5">DSM 20406</strain>
    </source>
</reference>
<name>A0A1H6ULY2_9FIRM</name>
<feature type="signal peptide" evidence="3">
    <location>
        <begin position="1"/>
        <end position="26"/>
    </location>
</feature>
<keyword evidence="2" id="KW-0812">Transmembrane</keyword>
<keyword evidence="2" id="KW-0472">Membrane</keyword>
<evidence type="ECO:0000256" key="1">
    <source>
        <dbReference type="SAM" id="MobiDB-lite"/>
    </source>
</evidence>